<evidence type="ECO:0000256" key="1">
    <source>
        <dbReference type="SAM" id="SignalP"/>
    </source>
</evidence>
<comment type="caution">
    <text evidence="2">The sequence shown here is derived from an EMBL/GenBank/DDBJ whole genome shotgun (WGS) entry which is preliminary data.</text>
</comment>
<dbReference type="EMBL" id="CAJNOG010000202">
    <property type="protein sequence ID" value="CAF1070791.1"/>
    <property type="molecule type" value="Genomic_DNA"/>
</dbReference>
<gene>
    <name evidence="2" type="ORF">JYZ213_LOCUS19744</name>
</gene>
<protein>
    <submittedName>
        <fullName evidence="2">Uncharacterized protein</fullName>
    </submittedName>
</protein>
<evidence type="ECO:0000313" key="3">
    <source>
        <dbReference type="Proteomes" id="UP000663845"/>
    </source>
</evidence>
<reference evidence="2" key="1">
    <citation type="submission" date="2021-02" db="EMBL/GenBank/DDBJ databases">
        <authorList>
            <person name="Nowell W R."/>
        </authorList>
    </citation>
    <scope>NUCLEOTIDE SEQUENCE</scope>
</reference>
<evidence type="ECO:0000313" key="2">
    <source>
        <dbReference type="EMBL" id="CAF1070791.1"/>
    </source>
</evidence>
<dbReference type="Proteomes" id="UP000663845">
    <property type="component" value="Unassembled WGS sequence"/>
</dbReference>
<name>A0A814LZ31_9BILA</name>
<feature type="chain" id="PRO_5032301766" evidence="1">
    <location>
        <begin position="18"/>
        <end position="252"/>
    </location>
</feature>
<keyword evidence="1" id="KW-0732">Signal</keyword>
<feature type="signal peptide" evidence="1">
    <location>
        <begin position="1"/>
        <end position="17"/>
    </location>
</feature>
<dbReference type="AlphaFoldDB" id="A0A814LZ31"/>
<proteinExistence type="predicted"/>
<sequence>MLALLFVSLLFLNTGYALECMTNCEINSRFGTPLRIPEGQCQERTSSSSCSVRLSFAYDRQFYTARFGAFGAPYDLIFITSTPALSYDLQFSCSENIECPVVYAQNKVDEMVARHYNATRISEQLELLINNPSRNGSIECHDLRNNVMTCSSSELCSSSIDTKKKQIQSRRCDSDDGTARVTIFDDDLSPRVDVKCRRNLCDGDTTFNQIKNILAKHGLTDANGRIISGGRKEIASSVSLTLAFVITLLSYL</sequence>
<accession>A0A814LZ31</accession>
<organism evidence="2 3">
    <name type="scientific">Adineta steineri</name>
    <dbReference type="NCBI Taxonomy" id="433720"/>
    <lineage>
        <taxon>Eukaryota</taxon>
        <taxon>Metazoa</taxon>
        <taxon>Spiralia</taxon>
        <taxon>Gnathifera</taxon>
        <taxon>Rotifera</taxon>
        <taxon>Eurotatoria</taxon>
        <taxon>Bdelloidea</taxon>
        <taxon>Adinetida</taxon>
        <taxon>Adinetidae</taxon>
        <taxon>Adineta</taxon>
    </lineage>
</organism>